<accession>A0A6J4RT33</accession>
<dbReference type="AlphaFoldDB" id="A0A6J4RT33"/>
<name>A0A6J4RT33_9ACTN</name>
<sequence length="66" mass="7488">MRDGENKDKRQGSRAESLYIFTSGVDEGDVHRVFRRVRPGFGRSIERRQNSAVTPGTKRRSARVGP</sequence>
<proteinExistence type="predicted"/>
<protein>
    <submittedName>
        <fullName evidence="2">Uncharacterized protein</fullName>
    </submittedName>
</protein>
<feature type="compositionally biased region" description="Basic residues" evidence="1">
    <location>
        <begin position="57"/>
        <end position="66"/>
    </location>
</feature>
<evidence type="ECO:0000256" key="1">
    <source>
        <dbReference type="SAM" id="MobiDB-lite"/>
    </source>
</evidence>
<organism evidence="2">
    <name type="scientific">uncultured Rubrobacteraceae bacterium</name>
    <dbReference type="NCBI Taxonomy" id="349277"/>
    <lineage>
        <taxon>Bacteria</taxon>
        <taxon>Bacillati</taxon>
        <taxon>Actinomycetota</taxon>
        <taxon>Rubrobacteria</taxon>
        <taxon>Rubrobacterales</taxon>
        <taxon>Rubrobacteraceae</taxon>
        <taxon>environmental samples</taxon>
    </lineage>
</organism>
<feature type="region of interest" description="Disordered" evidence="1">
    <location>
        <begin position="42"/>
        <end position="66"/>
    </location>
</feature>
<reference evidence="2" key="1">
    <citation type="submission" date="2020-02" db="EMBL/GenBank/DDBJ databases">
        <authorList>
            <person name="Meier V. D."/>
        </authorList>
    </citation>
    <scope>NUCLEOTIDE SEQUENCE</scope>
    <source>
        <strain evidence="2">AVDCRST_MAG12</strain>
    </source>
</reference>
<evidence type="ECO:0000313" key="2">
    <source>
        <dbReference type="EMBL" id="CAA9477008.1"/>
    </source>
</evidence>
<gene>
    <name evidence="2" type="ORF">AVDCRST_MAG12-1249</name>
</gene>
<dbReference type="EMBL" id="CADCVK010000197">
    <property type="protein sequence ID" value="CAA9477008.1"/>
    <property type="molecule type" value="Genomic_DNA"/>
</dbReference>